<organism evidence="1 2">
    <name type="scientific">Spirosoma profusum</name>
    <dbReference type="NCBI Taxonomy" id="2771354"/>
    <lineage>
        <taxon>Bacteria</taxon>
        <taxon>Pseudomonadati</taxon>
        <taxon>Bacteroidota</taxon>
        <taxon>Cytophagia</taxon>
        <taxon>Cytophagales</taxon>
        <taxon>Cytophagaceae</taxon>
        <taxon>Spirosoma</taxon>
    </lineage>
</organism>
<dbReference type="Pfam" id="PF06224">
    <property type="entry name" value="AlkZ-like"/>
    <property type="match status" value="1"/>
</dbReference>
<dbReference type="PANTHER" id="PTHR38479:SF2">
    <property type="entry name" value="WINGED HELIX DNA-BINDING DOMAIN-CONTAINING PROTEIN"/>
    <property type="match status" value="1"/>
</dbReference>
<keyword evidence="2" id="KW-1185">Reference proteome</keyword>
<dbReference type="InterPro" id="IPR009351">
    <property type="entry name" value="AlkZ-like"/>
</dbReference>
<protein>
    <submittedName>
        <fullName evidence="1">AlkZ family DNA glycosylase</fullName>
    </submittedName>
</protein>
<dbReference type="EMBL" id="JACWZY010000026">
    <property type="protein sequence ID" value="MBD2703917.1"/>
    <property type="molecule type" value="Genomic_DNA"/>
</dbReference>
<dbReference type="PANTHER" id="PTHR38479">
    <property type="entry name" value="LMO0824 PROTEIN"/>
    <property type="match status" value="1"/>
</dbReference>
<reference evidence="1" key="1">
    <citation type="submission" date="2020-09" db="EMBL/GenBank/DDBJ databases">
        <authorList>
            <person name="Kim M.K."/>
        </authorList>
    </citation>
    <scope>NUCLEOTIDE SEQUENCE</scope>
    <source>
        <strain evidence="1">BT702</strain>
    </source>
</reference>
<dbReference type="Proteomes" id="UP000598820">
    <property type="component" value="Unassembled WGS sequence"/>
</dbReference>
<proteinExistence type="predicted"/>
<comment type="caution">
    <text evidence="1">The sequence shown here is derived from an EMBL/GenBank/DDBJ whole genome shotgun (WGS) entry which is preliminary data.</text>
</comment>
<accession>A0A927AUE7</accession>
<sequence>MNVADIAKHRFVSQQFAGTDFKTASELVSWLGAVQGQEYAQSKWGLGLRLPHLTDAEIEQDFTDGTLLRTHMLRPTWHVVAAPDIRWMLQLTAPRVHVASGFMYRKLELDTSLFNRCNDLMIRELEGGKHLTRDTLNQAFKRNGIDISGFRLSYVMMNAELEGLICSGARQGNQFTYALLDERVAPTPTFTKEEALAELARRYFTSRGPATLADFATWSGLTLTDCRKGVQFLDTFLKKFGDYYFTDVAQPAKPDLDRIHLLPVYDEFIMGYKDRSASMIFRNGLPQTTISFDNLIMADGQIIGAWKRNVSSKTIEVTPNFFESLTDSQRNALTTSIQHLQRFTGRPVTCRSSSRNDLEHKE</sequence>
<evidence type="ECO:0000313" key="2">
    <source>
        <dbReference type="Proteomes" id="UP000598820"/>
    </source>
</evidence>
<dbReference type="AlphaFoldDB" id="A0A927AUE7"/>
<gene>
    <name evidence="1" type="ORF">IC229_24950</name>
</gene>
<dbReference type="RefSeq" id="WP_190890053.1">
    <property type="nucleotide sequence ID" value="NZ_JACWZY010000026.1"/>
</dbReference>
<evidence type="ECO:0000313" key="1">
    <source>
        <dbReference type="EMBL" id="MBD2703917.1"/>
    </source>
</evidence>
<name>A0A927AUE7_9BACT</name>